<dbReference type="Gene3D" id="3.30.450.20">
    <property type="entry name" value="PAS domain"/>
    <property type="match status" value="1"/>
</dbReference>
<evidence type="ECO:0000256" key="3">
    <source>
        <dbReference type="ARBA" id="ARBA00023163"/>
    </source>
</evidence>
<protein>
    <submittedName>
        <fullName evidence="6">Helix-turn-helix domain-containing protein</fullName>
    </submittedName>
</protein>
<dbReference type="PANTHER" id="PTHR43280:SF2">
    <property type="entry name" value="HTH-TYPE TRANSCRIPTIONAL REGULATOR EXSA"/>
    <property type="match status" value="1"/>
</dbReference>
<dbReference type="Pfam" id="PF12833">
    <property type="entry name" value="HTH_18"/>
    <property type="match status" value="1"/>
</dbReference>
<dbReference type="InterPro" id="IPR018060">
    <property type="entry name" value="HTH_AraC"/>
</dbReference>
<dbReference type="SMART" id="SM00342">
    <property type="entry name" value="HTH_ARAC"/>
    <property type="match status" value="1"/>
</dbReference>
<proteinExistence type="predicted"/>
<dbReference type="InterPro" id="IPR035965">
    <property type="entry name" value="PAS-like_dom_sf"/>
</dbReference>
<dbReference type="PROSITE" id="PS50112">
    <property type="entry name" value="PAS"/>
    <property type="match status" value="1"/>
</dbReference>
<gene>
    <name evidence="6" type="ORF">GNE12_04610</name>
</gene>
<evidence type="ECO:0000256" key="2">
    <source>
        <dbReference type="ARBA" id="ARBA00023125"/>
    </source>
</evidence>
<feature type="domain" description="PAS" evidence="5">
    <location>
        <begin position="21"/>
        <end position="65"/>
    </location>
</feature>
<keyword evidence="2" id="KW-0238">DNA-binding</keyword>
<evidence type="ECO:0000313" key="7">
    <source>
        <dbReference type="Proteomes" id="UP000570851"/>
    </source>
</evidence>
<dbReference type="PROSITE" id="PS00041">
    <property type="entry name" value="HTH_ARAC_FAMILY_1"/>
    <property type="match status" value="1"/>
</dbReference>
<organism evidence="6 7">
    <name type="scientific">Trichormus variabilis N2B</name>
    <dbReference type="NCBI Taxonomy" id="2681315"/>
    <lineage>
        <taxon>Bacteria</taxon>
        <taxon>Bacillati</taxon>
        <taxon>Cyanobacteriota</taxon>
        <taxon>Cyanophyceae</taxon>
        <taxon>Nostocales</taxon>
        <taxon>Nostocaceae</taxon>
        <taxon>Trichormus</taxon>
    </lineage>
</organism>
<dbReference type="InterPro" id="IPR013767">
    <property type="entry name" value="PAS_fold"/>
</dbReference>
<accession>A0ABR6S4D3</accession>
<dbReference type="EMBL" id="JACKZP010000010">
    <property type="protein sequence ID" value="MBC1301194.1"/>
    <property type="molecule type" value="Genomic_DNA"/>
</dbReference>
<dbReference type="SMART" id="SM00091">
    <property type="entry name" value="PAS"/>
    <property type="match status" value="1"/>
</dbReference>
<dbReference type="RefSeq" id="WP_011321402.1">
    <property type="nucleotide sequence ID" value="NZ_JACKZP010000010.1"/>
</dbReference>
<dbReference type="SUPFAM" id="SSF55785">
    <property type="entry name" value="PYP-like sensor domain (PAS domain)"/>
    <property type="match status" value="1"/>
</dbReference>
<dbReference type="InterPro" id="IPR018062">
    <property type="entry name" value="HTH_AraC-typ_CS"/>
</dbReference>
<dbReference type="Gene3D" id="1.10.10.60">
    <property type="entry name" value="Homeodomain-like"/>
    <property type="match status" value="2"/>
</dbReference>
<dbReference type="Pfam" id="PF00989">
    <property type="entry name" value="PAS"/>
    <property type="match status" value="1"/>
</dbReference>
<dbReference type="Proteomes" id="UP000570851">
    <property type="component" value="Unassembled WGS sequence"/>
</dbReference>
<feature type="domain" description="HTH araC/xylS-type" evidence="4">
    <location>
        <begin position="171"/>
        <end position="269"/>
    </location>
</feature>
<dbReference type="SUPFAM" id="SSF46689">
    <property type="entry name" value="Homeodomain-like"/>
    <property type="match status" value="2"/>
</dbReference>
<evidence type="ECO:0000313" key="6">
    <source>
        <dbReference type="EMBL" id="MBC1301194.1"/>
    </source>
</evidence>
<evidence type="ECO:0000259" key="4">
    <source>
        <dbReference type="PROSITE" id="PS01124"/>
    </source>
</evidence>
<sequence length="277" mass="32130">MFSSQNLSSTNTYSQPNLAESVSLIQHLINQVKEAIFCLDYQGHFYYINDAACSLLGHSRQKLLNMTIDEVEMDFLPSSWSYYWQLLKQQTSLTFKKVCSSQQYQSIEVTIKFLEHGSELLGCILAHTFSTNNPDIACDQDLYLEQENQPVNSSNKSLSSADFYPNCVQLRPIFEFIEQNYHLPISLNDVAQAVGYSPAYLTNLVKRRTQLTIIDWILERKMLEARSLLINSDKSVTEIAMAVGFTDAYYFSRRFSQYHKLSPRSWRQKYHYLQTIN</sequence>
<dbReference type="GeneID" id="58722312"/>
<dbReference type="NCBIfam" id="TIGR00229">
    <property type="entry name" value="sensory_box"/>
    <property type="match status" value="1"/>
</dbReference>
<dbReference type="PROSITE" id="PS01124">
    <property type="entry name" value="HTH_ARAC_FAMILY_2"/>
    <property type="match status" value="1"/>
</dbReference>
<comment type="caution">
    <text evidence="6">The sequence shown here is derived from an EMBL/GenBank/DDBJ whole genome shotgun (WGS) entry which is preliminary data.</text>
</comment>
<dbReference type="PANTHER" id="PTHR43280">
    <property type="entry name" value="ARAC-FAMILY TRANSCRIPTIONAL REGULATOR"/>
    <property type="match status" value="1"/>
</dbReference>
<name>A0ABR6S4D3_ANAVA</name>
<evidence type="ECO:0000256" key="1">
    <source>
        <dbReference type="ARBA" id="ARBA00023015"/>
    </source>
</evidence>
<keyword evidence="3" id="KW-0804">Transcription</keyword>
<evidence type="ECO:0000259" key="5">
    <source>
        <dbReference type="PROSITE" id="PS50112"/>
    </source>
</evidence>
<reference evidence="6 7" key="1">
    <citation type="submission" date="2019-11" db="EMBL/GenBank/DDBJ databases">
        <title>Comparison of genomes from free-living endosymbiotic cyanobacteria isolated from Azolla.</title>
        <authorList>
            <person name="Thiel T."/>
            <person name="Pratte B."/>
        </authorList>
    </citation>
    <scope>NUCLEOTIDE SEQUENCE [LARGE SCALE GENOMIC DNA]</scope>
    <source>
        <strain evidence="6 7">N2B</strain>
    </source>
</reference>
<dbReference type="InterPro" id="IPR009057">
    <property type="entry name" value="Homeodomain-like_sf"/>
</dbReference>
<dbReference type="CDD" id="cd00130">
    <property type="entry name" value="PAS"/>
    <property type="match status" value="1"/>
</dbReference>
<keyword evidence="1" id="KW-0805">Transcription regulation</keyword>
<keyword evidence="7" id="KW-1185">Reference proteome</keyword>
<dbReference type="InterPro" id="IPR000014">
    <property type="entry name" value="PAS"/>
</dbReference>